<feature type="domain" description="C2H2-type" evidence="12">
    <location>
        <begin position="280"/>
        <end position="307"/>
    </location>
</feature>
<evidence type="ECO:0000256" key="7">
    <source>
        <dbReference type="ARBA" id="ARBA00023125"/>
    </source>
</evidence>
<dbReference type="Gene3D" id="3.30.160.60">
    <property type="entry name" value="Classic Zinc Finger"/>
    <property type="match status" value="7"/>
</dbReference>
<dbReference type="EMBL" id="RQTK01000318">
    <property type="protein sequence ID" value="RUS81837.1"/>
    <property type="molecule type" value="Genomic_DNA"/>
</dbReference>
<feature type="domain" description="C2H2-type" evidence="12">
    <location>
        <begin position="223"/>
        <end position="251"/>
    </location>
</feature>
<evidence type="ECO:0000256" key="11">
    <source>
        <dbReference type="SAM" id="MobiDB-lite"/>
    </source>
</evidence>
<dbReference type="InterPro" id="IPR036236">
    <property type="entry name" value="Znf_C2H2_sf"/>
</dbReference>
<evidence type="ECO:0000259" key="12">
    <source>
        <dbReference type="PROSITE" id="PS50157"/>
    </source>
</evidence>
<dbReference type="GO" id="GO:0003677">
    <property type="term" value="F:DNA binding"/>
    <property type="evidence" value="ECO:0007669"/>
    <property type="project" value="UniProtKB-KW"/>
</dbReference>
<feature type="region of interest" description="Disordered" evidence="11">
    <location>
        <begin position="752"/>
        <end position="777"/>
    </location>
</feature>
<dbReference type="FunFam" id="3.30.160.60:FF:000671">
    <property type="entry name" value="Zinc finger protein 26"/>
    <property type="match status" value="1"/>
</dbReference>
<keyword evidence="2" id="KW-0479">Metal-binding</keyword>
<feature type="region of interest" description="Disordered" evidence="11">
    <location>
        <begin position="62"/>
        <end position="93"/>
    </location>
</feature>
<keyword evidence="7" id="KW-0238">DNA-binding</keyword>
<dbReference type="GO" id="GO:0006355">
    <property type="term" value="P:regulation of DNA-templated transcription"/>
    <property type="evidence" value="ECO:0007669"/>
    <property type="project" value="UniProtKB-ARBA"/>
</dbReference>
<dbReference type="Proteomes" id="UP000271974">
    <property type="component" value="Unassembled WGS sequence"/>
</dbReference>
<evidence type="ECO:0000313" key="14">
    <source>
        <dbReference type="Proteomes" id="UP000271974"/>
    </source>
</evidence>
<keyword evidence="14" id="KW-1185">Reference proteome</keyword>
<feature type="region of interest" description="Disordered" evidence="11">
    <location>
        <begin position="342"/>
        <end position="376"/>
    </location>
</feature>
<dbReference type="FunFam" id="3.30.160.60:FF:000126">
    <property type="entry name" value="Mds1 and evi1 complex locus protein"/>
    <property type="match status" value="1"/>
</dbReference>
<evidence type="ECO:0000256" key="5">
    <source>
        <dbReference type="ARBA" id="ARBA00022833"/>
    </source>
</evidence>
<keyword evidence="8" id="KW-0804">Transcription</keyword>
<feature type="region of interest" description="Disordered" evidence="11">
    <location>
        <begin position="458"/>
        <end position="509"/>
    </location>
</feature>
<accession>A0A3S0ZLN1</accession>
<protein>
    <recommendedName>
        <fullName evidence="12">C2H2-type domain-containing protein</fullName>
    </recommendedName>
</protein>
<reference evidence="13 14" key="1">
    <citation type="submission" date="2019-01" db="EMBL/GenBank/DDBJ databases">
        <title>A draft genome assembly of the solar-powered sea slug Elysia chlorotica.</title>
        <authorList>
            <person name="Cai H."/>
            <person name="Li Q."/>
            <person name="Fang X."/>
            <person name="Li J."/>
            <person name="Curtis N.E."/>
            <person name="Altenburger A."/>
            <person name="Shibata T."/>
            <person name="Feng M."/>
            <person name="Maeda T."/>
            <person name="Schwartz J.A."/>
            <person name="Shigenobu S."/>
            <person name="Lundholm N."/>
            <person name="Nishiyama T."/>
            <person name="Yang H."/>
            <person name="Hasebe M."/>
            <person name="Li S."/>
            <person name="Pierce S.K."/>
            <person name="Wang J."/>
        </authorList>
    </citation>
    <scope>NUCLEOTIDE SEQUENCE [LARGE SCALE GENOMIC DNA]</scope>
    <source>
        <strain evidence="13">EC2010</strain>
        <tissue evidence="13">Whole organism of an adult</tissue>
    </source>
</reference>
<feature type="compositionally biased region" description="Low complexity" evidence="11">
    <location>
        <begin position="642"/>
        <end position="656"/>
    </location>
</feature>
<feature type="compositionally biased region" description="Polar residues" evidence="11">
    <location>
        <begin position="491"/>
        <end position="500"/>
    </location>
</feature>
<dbReference type="InterPro" id="IPR013087">
    <property type="entry name" value="Znf_C2H2_type"/>
</dbReference>
<dbReference type="OrthoDB" id="10004641at2759"/>
<gene>
    <name evidence="13" type="ORF">EGW08_010398</name>
</gene>
<keyword evidence="6" id="KW-0805">Transcription regulation</keyword>
<dbReference type="PANTHER" id="PTHR16515:SF57">
    <property type="entry name" value="ZINC FINGER PROTEIN 154-LIKE"/>
    <property type="match status" value="1"/>
</dbReference>
<evidence type="ECO:0000256" key="3">
    <source>
        <dbReference type="ARBA" id="ARBA00022737"/>
    </source>
</evidence>
<feature type="compositionally biased region" description="Acidic residues" evidence="11">
    <location>
        <begin position="919"/>
        <end position="936"/>
    </location>
</feature>
<feature type="region of interest" description="Disordered" evidence="11">
    <location>
        <begin position="861"/>
        <end position="958"/>
    </location>
</feature>
<dbReference type="GO" id="GO:0008270">
    <property type="term" value="F:zinc ion binding"/>
    <property type="evidence" value="ECO:0007669"/>
    <property type="project" value="UniProtKB-KW"/>
</dbReference>
<comment type="subcellular location">
    <subcellularLocation>
        <location evidence="1">Nucleus</location>
    </subcellularLocation>
</comment>
<feature type="compositionally biased region" description="Low complexity" evidence="11">
    <location>
        <begin position="135"/>
        <end position="151"/>
    </location>
</feature>
<feature type="compositionally biased region" description="Acidic residues" evidence="11">
    <location>
        <begin position="524"/>
        <end position="533"/>
    </location>
</feature>
<feature type="domain" description="C2H2-type" evidence="12">
    <location>
        <begin position="783"/>
        <end position="810"/>
    </location>
</feature>
<comment type="caution">
    <text evidence="13">The sequence shown here is derived from an EMBL/GenBank/DDBJ whole genome shotgun (WGS) entry which is preliminary data.</text>
</comment>
<evidence type="ECO:0000256" key="8">
    <source>
        <dbReference type="ARBA" id="ARBA00023163"/>
    </source>
</evidence>
<evidence type="ECO:0000256" key="9">
    <source>
        <dbReference type="ARBA" id="ARBA00023242"/>
    </source>
</evidence>
<dbReference type="PANTHER" id="PTHR16515">
    <property type="entry name" value="PR DOMAIN ZINC FINGER PROTEIN"/>
    <property type="match status" value="1"/>
</dbReference>
<dbReference type="GO" id="GO:0005634">
    <property type="term" value="C:nucleus"/>
    <property type="evidence" value="ECO:0007669"/>
    <property type="project" value="UniProtKB-SubCell"/>
</dbReference>
<evidence type="ECO:0000313" key="13">
    <source>
        <dbReference type="EMBL" id="RUS81837.1"/>
    </source>
</evidence>
<feature type="domain" description="C2H2-type" evidence="12">
    <location>
        <begin position="309"/>
        <end position="341"/>
    </location>
</feature>
<feature type="compositionally biased region" description="Low complexity" evidence="11">
    <location>
        <begin position="352"/>
        <end position="363"/>
    </location>
</feature>
<keyword evidence="4 10" id="KW-0863">Zinc-finger</keyword>
<dbReference type="SMART" id="SM00355">
    <property type="entry name" value="ZnF_C2H2"/>
    <property type="match status" value="9"/>
</dbReference>
<feature type="domain" description="C2H2-type" evidence="12">
    <location>
        <begin position="840"/>
        <end position="867"/>
    </location>
</feature>
<feature type="domain" description="C2H2-type" evidence="12">
    <location>
        <begin position="195"/>
        <end position="222"/>
    </location>
</feature>
<evidence type="ECO:0000256" key="6">
    <source>
        <dbReference type="ARBA" id="ARBA00023015"/>
    </source>
</evidence>
<dbReference type="FunFam" id="3.30.160.60:FF:000159">
    <property type="entry name" value="Mds1 and evi1 complex locus protein"/>
    <property type="match status" value="1"/>
</dbReference>
<evidence type="ECO:0000256" key="10">
    <source>
        <dbReference type="PROSITE-ProRule" id="PRU00042"/>
    </source>
</evidence>
<feature type="domain" description="C2H2-type" evidence="12">
    <location>
        <begin position="252"/>
        <end position="279"/>
    </location>
</feature>
<dbReference type="FunFam" id="3.30.160.60:FF:000929">
    <property type="entry name" value="Uncharacterized protein, isoform B"/>
    <property type="match status" value="1"/>
</dbReference>
<dbReference type="PROSITE" id="PS00028">
    <property type="entry name" value="ZINC_FINGER_C2H2_1"/>
    <property type="match status" value="7"/>
</dbReference>
<name>A0A3S0ZLN1_ELYCH</name>
<feature type="compositionally biased region" description="Basic residues" evidence="11">
    <location>
        <begin position="752"/>
        <end position="764"/>
    </location>
</feature>
<feature type="region of interest" description="Disordered" evidence="11">
    <location>
        <begin position="524"/>
        <end position="621"/>
    </location>
</feature>
<proteinExistence type="predicted"/>
<dbReference type="Pfam" id="PF00096">
    <property type="entry name" value="zf-C2H2"/>
    <property type="match status" value="9"/>
</dbReference>
<feature type="non-terminal residue" evidence="13">
    <location>
        <position position="958"/>
    </location>
</feature>
<dbReference type="STRING" id="188477.A0A3S0ZLN1"/>
<dbReference type="InterPro" id="IPR050331">
    <property type="entry name" value="Zinc_finger"/>
</dbReference>
<sequence length="958" mass="104258">MLLYAREAVYPELELEALARHNTLTGESSYSCPSCGEVFRSKVAVRRHQTYTCTSTTGPYSSLKEQMGLLPHPNTSSSNNNNSGGSSGSGISGISSNNNPALLASHALSLAASGTSGSRIGDLLSGVSNHNNNISSSFNSSSGGGCASPSSRRAFPGNDNSNSNHLSNGGDSEDNRSDDNSDYQDPVETGNGGEFKCDECPKSFQWKANLQRHQLTHDADRKFPCENCDKVFTDPSNLQRHIRSQHVGARSHACSECGKTFATSSGLKQHQHIHSSVKPFQCEVCLKAYTQFSNLCRHKRMHADCRQQIKCKDCGQAFSTVTSLSKHKRFCEGVMRTGLRAMYPSPHGEPKLSPLSLSPSSGHHPAHPLPPGPGSHAQLPASLFSGLYGRPAQFPFSPYPPPSAFGQFPGLQHLAASLPPALLGPQGPVSPSTALKLAATLQHQFAMARTPPAALDKKLGLSTVSPSPSSPVSTPSRYSPEDDKVGGRGNGYSNNNTSGFYDSHNNHLGELEHPDVKRRILNEEADENDAQLDVDGHYDDDCDSEKSQALNSENDQSLDRSRKRSRSPSPSLNRTSSPATGDREQEEEEGEVTSPPAEKKPKTTPSIAPPGFTQFRPQSPVVSTRVGHILTTPVKQETPFDLSTSGTSSHSSGLVSSPYSPYPFSPAMVEQFLRMKEDLKLQHEAAAAKFSSPFSRFPMPGPTAFPGLHPPHPQFPMLPGRHHGDKSLMKQLEKPSGDFHPAHHRLPHHLLHSNHHHHPHHHPHFASPGGAGGSASAKNKERYACKFCGKVFPRSANLTRHLRTHTGEQPYKCKYCERSFSISSNLQRHVRNIHNKEKPFKCPLCERCFGQQTNLDRHLKKHETEGPHLADSPPSAPSSPTLQPDLGGTGRDPDMAEEDAYFSQVRQFVAGGPPGEKGDEADDEDDEELDGEDGEDNIIAGPSARRRVRLDDEEEEEE</sequence>
<dbReference type="SUPFAM" id="SSF57667">
    <property type="entry name" value="beta-beta-alpha zinc fingers"/>
    <property type="match status" value="5"/>
</dbReference>
<dbReference type="PROSITE" id="PS50157">
    <property type="entry name" value="ZINC_FINGER_C2H2_2"/>
    <property type="match status" value="9"/>
</dbReference>
<dbReference type="AlphaFoldDB" id="A0A3S0ZLN1"/>
<feature type="region of interest" description="Disordered" evidence="11">
    <location>
        <begin position="135"/>
        <end position="194"/>
    </location>
</feature>
<evidence type="ECO:0000256" key="2">
    <source>
        <dbReference type="ARBA" id="ARBA00022723"/>
    </source>
</evidence>
<evidence type="ECO:0000256" key="4">
    <source>
        <dbReference type="ARBA" id="ARBA00022771"/>
    </source>
</evidence>
<feature type="domain" description="C2H2-type" evidence="12">
    <location>
        <begin position="811"/>
        <end position="839"/>
    </location>
</feature>
<dbReference type="FunFam" id="3.30.160.60:FF:000150">
    <property type="entry name" value="Mds1 and evi1 complex locus protein"/>
    <property type="match status" value="1"/>
</dbReference>
<dbReference type="FunFam" id="3.30.160.60:FF:000112">
    <property type="entry name" value="Mds1 and evi1 complex locus protein"/>
    <property type="match status" value="1"/>
</dbReference>
<feature type="region of interest" description="Disordered" evidence="11">
    <location>
        <begin position="637"/>
        <end position="656"/>
    </location>
</feature>
<keyword evidence="5" id="KW-0862">Zinc</keyword>
<evidence type="ECO:0000256" key="1">
    <source>
        <dbReference type="ARBA" id="ARBA00004123"/>
    </source>
</evidence>
<feature type="compositionally biased region" description="Low complexity" evidence="11">
    <location>
        <begin position="567"/>
        <end position="578"/>
    </location>
</feature>
<organism evidence="13 14">
    <name type="scientific">Elysia chlorotica</name>
    <name type="common">Eastern emerald elysia</name>
    <name type="synonym">Sea slug</name>
    <dbReference type="NCBI Taxonomy" id="188477"/>
    <lineage>
        <taxon>Eukaryota</taxon>
        <taxon>Metazoa</taxon>
        <taxon>Spiralia</taxon>
        <taxon>Lophotrochozoa</taxon>
        <taxon>Mollusca</taxon>
        <taxon>Gastropoda</taxon>
        <taxon>Heterobranchia</taxon>
        <taxon>Euthyneura</taxon>
        <taxon>Panpulmonata</taxon>
        <taxon>Sacoglossa</taxon>
        <taxon>Placobranchoidea</taxon>
        <taxon>Plakobranchidae</taxon>
        <taxon>Elysia</taxon>
    </lineage>
</organism>
<keyword evidence="3" id="KW-0677">Repeat</keyword>
<feature type="compositionally biased region" description="Low complexity" evidence="11">
    <location>
        <begin position="462"/>
        <end position="476"/>
    </location>
</feature>
<keyword evidence="9" id="KW-0539">Nucleus</keyword>
<feature type="domain" description="C2H2-type" evidence="12">
    <location>
        <begin position="30"/>
        <end position="59"/>
    </location>
</feature>